<sequence>MKQEINIMDVAQLANVSIATVSNVINGKGRVSSLTEKRVRKAIDELGYAPNLLARNLKTKRSGLIGLVVPTVKPGRLKDNPFYWDLLAGVEEYARERDFHIILSGFDEAEESFEFVKERQLDGLIIVGTGEQSSAIDKVLALNIPFVFVDNYLMNPDLYQISLDDRLGGWLATKHLLDLNHRKIAVHIGDIPLERIHQFGVLHERWNGYRLALEEAGIAYDASLMIQLPTSIEGGQEAAEWLAQHSDVTAIFSFSDIAAIGILKGLKERGIKVPQDKSVIGFDDLYMTAFTSPPLTTVSQNIVVKGIAAAQLLFHQIENSSHYSRKVVLPVELKIRETTGWLSKD</sequence>
<evidence type="ECO:0000313" key="5">
    <source>
        <dbReference type="EMBL" id="MFC6332862.1"/>
    </source>
</evidence>
<keyword evidence="2 5" id="KW-0238">DNA-binding</keyword>
<evidence type="ECO:0000256" key="1">
    <source>
        <dbReference type="ARBA" id="ARBA00023015"/>
    </source>
</evidence>
<dbReference type="Gene3D" id="1.10.260.40">
    <property type="entry name" value="lambda repressor-like DNA-binding domains"/>
    <property type="match status" value="1"/>
</dbReference>
<name>A0ABW1V241_9BACL</name>
<dbReference type="RefSeq" id="WP_379233739.1">
    <property type="nucleotide sequence ID" value="NZ_JBHSTE010000003.1"/>
</dbReference>
<protein>
    <submittedName>
        <fullName evidence="5">LacI family DNA-binding transcriptional regulator</fullName>
    </submittedName>
</protein>
<dbReference type="PANTHER" id="PTHR30146:SF109">
    <property type="entry name" value="HTH-TYPE TRANSCRIPTIONAL REGULATOR GALS"/>
    <property type="match status" value="1"/>
</dbReference>
<gene>
    <name evidence="5" type="ORF">ACFP56_09530</name>
</gene>
<dbReference type="InterPro" id="IPR028082">
    <property type="entry name" value="Peripla_BP_I"/>
</dbReference>
<dbReference type="Proteomes" id="UP001596233">
    <property type="component" value="Unassembled WGS sequence"/>
</dbReference>
<dbReference type="Pfam" id="PF00356">
    <property type="entry name" value="LacI"/>
    <property type="match status" value="1"/>
</dbReference>
<dbReference type="GO" id="GO:0003677">
    <property type="term" value="F:DNA binding"/>
    <property type="evidence" value="ECO:0007669"/>
    <property type="project" value="UniProtKB-KW"/>
</dbReference>
<dbReference type="SUPFAM" id="SSF53822">
    <property type="entry name" value="Periplasmic binding protein-like I"/>
    <property type="match status" value="1"/>
</dbReference>
<evidence type="ECO:0000256" key="2">
    <source>
        <dbReference type="ARBA" id="ARBA00023125"/>
    </source>
</evidence>
<evidence type="ECO:0000259" key="4">
    <source>
        <dbReference type="PROSITE" id="PS50932"/>
    </source>
</evidence>
<organism evidence="5 6">
    <name type="scientific">Paenibacillus septentrionalis</name>
    <dbReference type="NCBI Taxonomy" id="429342"/>
    <lineage>
        <taxon>Bacteria</taxon>
        <taxon>Bacillati</taxon>
        <taxon>Bacillota</taxon>
        <taxon>Bacilli</taxon>
        <taxon>Bacillales</taxon>
        <taxon>Paenibacillaceae</taxon>
        <taxon>Paenibacillus</taxon>
    </lineage>
</organism>
<keyword evidence="3" id="KW-0804">Transcription</keyword>
<evidence type="ECO:0000313" key="6">
    <source>
        <dbReference type="Proteomes" id="UP001596233"/>
    </source>
</evidence>
<dbReference type="InterPro" id="IPR000843">
    <property type="entry name" value="HTH_LacI"/>
</dbReference>
<dbReference type="InterPro" id="IPR010982">
    <property type="entry name" value="Lambda_DNA-bd_dom_sf"/>
</dbReference>
<dbReference type="SMART" id="SM00354">
    <property type="entry name" value="HTH_LACI"/>
    <property type="match status" value="1"/>
</dbReference>
<keyword evidence="6" id="KW-1185">Reference proteome</keyword>
<feature type="domain" description="HTH lacI-type" evidence="4">
    <location>
        <begin position="5"/>
        <end position="59"/>
    </location>
</feature>
<proteinExistence type="predicted"/>
<evidence type="ECO:0000256" key="3">
    <source>
        <dbReference type="ARBA" id="ARBA00023163"/>
    </source>
</evidence>
<dbReference type="SUPFAM" id="SSF47413">
    <property type="entry name" value="lambda repressor-like DNA-binding domains"/>
    <property type="match status" value="1"/>
</dbReference>
<comment type="caution">
    <text evidence="5">The sequence shown here is derived from an EMBL/GenBank/DDBJ whole genome shotgun (WGS) entry which is preliminary data.</text>
</comment>
<keyword evidence="1" id="KW-0805">Transcription regulation</keyword>
<dbReference type="Pfam" id="PF13377">
    <property type="entry name" value="Peripla_BP_3"/>
    <property type="match status" value="1"/>
</dbReference>
<dbReference type="CDD" id="cd06267">
    <property type="entry name" value="PBP1_LacI_sugar_binding-like"/>
    <property type="match status" value="1"/>
</dbReference>
<dbReference type="PROSITE" id="PS50932">
    <property type="entry name" value="HTH_LACI_2"/>
    <property type="match status" value="1"/>
</dbReference>
<accession>A0ABW1V241</accession>
<dbReference type="CDD" id="cd01392">
    <property type="entry name" value="HTH_LacI"/>
    <property type="match status" value="1"/>
</dbReference>
<dbReference type="InterPro" id="IPR046335">
    <property type="entry name" value="LacI/GalR-like_sensor"/>
</dbReference>
<reference evidence="6" key="1">
    <citation type="journal article" date="2019" name="Int. J. Syst. Evol. Microbiol.">
        <title>The Global Catalogue of Microorganisms (GCM) 10K type strain sequencing project: providing services to taxonomists for standard genome sequencing and annotation.</title>
        <authorList>
            <consortium name="The Broad Institute Genomics Platform"/>
            <consortium name="The Broad Institute Genome Sequencing Center for Infectious Disease"/>
            <person name="Wu L."/>
            <person name="Ma J."/>
        </authorList>
    </citation>
    <scope>NUCLEOTIDE SEQUENCE [LARGE SCALE GENOMIC DNA]</scope>
    <source>
        <strain evidence="6">PCU 280</strain>
    </source>
</reference>
<dbReference type="Gene3D" id="3.40.50.2300">
    <property type="match status" value="2"/>
</dbReference>
<dbReference type="PROSITE" id="PS00356">
    <property type="entry name" value="HTH_LACI_1"/>
    <property type="match status" value="1"/>
</dbReference>
<dbReference type="EMBL" id="JBHSTE010000003">
    <property type="protein sequence ID" value="MFC6332862.1"/>
    <property type="molecule type" value="Genomic_DNA"/>
</dbReference>
<dbReference type="PANTHER" id="PTHR30146">
    <property type="entry name" value="LACI-RELATED TRANSCRIPTIONAL REPRESSOR"/>
    <property type="match status" value="1"/>
</dbReference>